<evidence type="ECO:0000256" key="2">
    <source>
        <dbReference type="SAM" id="MobiDB-lite"/>
    </source>
</evidence>
<dbReference type="Pfam" id="PF09184">
    <property type="entry name" value="PPP4R2"/>
    <property type="match status" value="1"/>
</dbReference>
<dbReference type="GO" id="GO:0005634">
    <property type="term" value="C:nucleus"/>
    <property type="evidence" value="ECO:0007669"/>
    <property type="project" value="TreeGrafter"/>
</dbReference>
<dbReference type="OrthoDB" id="341898at2759"/>
<dbReference type="PANTHER" id="PTHR16487">
    <property type="entry name" value="PPP4R2-RELATED PROTEIN"/>
    <property type="match status" value="1"/>
</dbReference>
<keyword evidence="3" id="KW-0808">Transferase</keyword>
<reference evidence="3" key="1">
    <citation type="submission" date="2022-07" db="EMBL/GenBank/DDBJ databases">
        <title>Phylogenomic reconstructions and comparative analyses of Kickxellomycotina fungi.</title>
        <authorList>
            <person name="Reynolds N.K."/>
            <person name="Stajich J.E."/>
            <person name="Barry K."/>
            <person name="Grigoriev I.V."/>
            <person name="Crous P."/>
            <person name="Smith M.E."/>
        </authorList>
    </citation>
    <scope>NUCLEOTIDE SEQUENCE</scope>
    <source>
        <strain evidence="3">RSA 861</strain>
    </source>
</reference>
<evidence type="ECO:0000313" key="4">
    <source>
        <dbReference type="Proteomes" id="UP001150569"/>
    </source>
</evidence>
<protein>
    <submittedName>
        <fullName evidence="3">Protein phosphatase 4, regulatory subunit 2</fullName>
        <ecNumber evidence="3">2.7.7.8</ecNumber>
    </submittedName>
</protein>
<dbReference type="GO" id="GO:0019888">
    <property type="term" value="F:protein phosphatase regulator activity"/>
    <property type="evidence" value="ECO:0007669"/>
    <property type="project" value="InterPro"/>
</dbReference>
<name>A0A9W8DZF3_9FUNG</name>
<dbReference type="AlphaFoldDB" id="A0A9W8DZF3"/>
<dbReference type="EMBL" id="JANBPT010000243">
    <property type="protein sequence ID" value="KAJ1925020.1"/>
    <property type="molecule type" value="Genomic_DNA"/>
</dbReference>
<feature type="compositionally biased region" description="Low complexity" evidence="2">
    <location>
        <begin position="97"/>
        <end position="110"/>
    </location>
</feature>
<gene>
    <name evidence="3" type="primary">PPP4R2</name>
    <name evidence="3" type="ORF">IWQ60_004842</name>
</gene>
<keyword evidence="4" id="KW-1185">Reference proteome</keyword>
<evidence type="ECO:0000313" key="3">
    <source>
        <dbReference type="EMBL" id="KAJ1925020.1"/>
    </source>
</evidence>
<accession>A0A9W8DZF3</accession>
<comment type="caution">
    <text evidence="3">The sequence shown here is derived from an EMBL/GenBank/DDBJ whole genome shotgun (WGS) entry which is preliminary data.</text>
</comment>
<dbReference type="Proteomes" id="UP001150569">
    <property type="component" value="Unassembled WGS sequence"/>
</dbReference>
<keyword evidence="3" id="KW-0548">Nucleotidyltransferase</keyword>
<sequence length="235" mass="24743">MPEAPGIPPAAKSPDLADTDALARPMPSLTTPTTPQLAEPSGPDEPTATAESGPPGSESEATPVVATSPSSHKEAEPPAPHESTPPAPSEPIPPAPAQAAPASPASHDAPSAVLTEVAAEVVLTEAQKRLCRIAETSDTDSENWQELRDLIAHEMHTILAAKIAALGPSSGPEGEKMREQVAAHERRLTALLVEFPDPPFTIQRICELTTVHSHQYRTPSKYLRALEKVILVTST</sequence>
<dbReference type="GO" id="GO:0030289">
    <property type="term" value="C:protein phosphatase 4 complex"/>
    <property type="evidence" value="ECO:0007669"/>
    <property type="project" value="InterPro"/>
</dbReference>
<comment type="similarity">
    <text evidence="1">Belongs to the PPP4R2 family.</text>
</comment>
<dbReference type="GO" id="GO:0004654">
    <property type="term" value="F:polyribonucleotide nucleotidyltransferase activity"/>
    <property type="evidence" value="ECO:0007669"/>
    <property type="project" value="UniProtKB-EC"/>
</dbReference>
<dbReference type="EC" id="2.7.7.8" evidence="3"/>
<proteinExistence type="inferred from homology"/>
<evidence type="ECO:0000256" key="1">
    <source>
        <dbReference type="ARBA" id="ARBA00009207"/>
    </source>
</evidence>
<dbReference type="GO" id="GO:0005737">
    <property type="term" value="C:cytoplasm"/>
    <property type="evidence" value="ECO:0007669"/>
    <property type="project" value="TreeGrafter"/>
</dbReference>
<dbReference type="PANTHER" id="PTHR16487:SF0">
    <property type="entry name" value="PROTEIN PHOSPHATASE 4 REGULATORY SUBUNIT 2-RELATED"/>
    <property type="match status" value="1"/>
</dbReference>
<organism evidence="3 4">
    <name type="scientific">Tieghemiomyces parasiticus</name>
    <dbReference type="NCBI Taxonomy" id="78921"/>
    <lineage>
        <taxon>Eukaryota</taxon>
        <taxon>Fungi</taxon>
        <taxon>Fungi incertae sedis</taxon>
        <taxon>Zoopagomycota</taxon>
        <taxon>Kickxellomycotina</taxon>
        <taxon>Dimargaritomycetes</taxon>
        <taxon>Dimargaritales</taxon>
        <taxon>Dimargaritaceae</taxon>
        <taxon>Tieghemiomyces</taxon>
    </lineage>
</organism>
<dbReference type="InterPro" id="IPR015267">
    <property type="entry name" value="PPP4R2"/>
</dbReference>
<feature type="non-terminal residue" evidence="3">
    <location>
        <position position="235"/>
    </location>
</feature>
<feature type="compositionally biased region" description="Pro residues" evidence="2">
    <location>
        <begin position="77"/>
        <end position="96"/>
    </location>
</feature>
<feature type="region of interest" description="Disordered" evidence="2">
    <location>
        <begin position="1"/>
        <end position="110"/>
    </location>
</feature>